<dbReference type="AlphaFoldDB" id="A0A0S2I561"/>
<evidence type="ECO:0000256" key="3">
    <source>
        <dbReference type="ARBA" id="ARBA00022884"/>
    </source>
</evidence>
<evidence type="ECO:0000313" key="7">
    <source>
        <dbReference type="EMBL" id="ALO17472.1"/>
    </source>
</evidence>
<dbReference type="OrthoDB" id="9787568at2"/>
<dbReference type="KEGG" id="blq:L21SP5_03880"/>
<keyword evidence="4" id="KW-0805">Transcription regulation</keyword>
<dbReference type="PANTHER" id="PTHR11078:SF3">
    <property type="entry name" value="ANTITERMINATION NUSB DOMAIN-CONTAINING PROTEIN"/>
    <property type="match status" value="1"/>
</dbReference>
<dbReference type="Pfam" id="PF01029">
    <property type="entry name" value="NusB"/>
    <property type="match status" value="1"/>
</dbReference>
<evidence type="ECO:0000256" key="2">
    <source>
        <dbReference type="ARBA" id="ARBA00022814"/>
    </source>
</evidence>
<reference evidence="7 8" key="1">
    <citation type="submission" date="2015-11" db="EMBL/GenBank/DDBJ databases">
        <title>Description and complete genome sequence of a novel strain predominating in hypersaline microbial mats and representing a new family of the Bacteriodetes phylum.</title>
        <authorList>
            <person name="Spring S."/>
            <person name="Bunk B."/>
            <person name="Sproer C."/>
            <person name="Klenk H.-P."/>
        </authorList>
    </citation>
    <scope>NUCLEOTIDE SEQUENCE [LARGE SCALE GENOMIC DNA]</scope>
    <source>
        <strain evidence="7 8">L21-Spi-D4</strain>
    </source>
</reference>
<dbReference type="PANTHER" id="PTHR11078">
    <property type="entry name" value="N UTILIZATION SUBSTANCE PROTEIN B-RELATED"/>
    <property type="match status" value="1"/>
</dbReference>
<dbReference type="GO" id="GO:0006353">
    <property type="term" value="P:DNA-templated transcription termination"/>
    <property type="evidence" value="ECO:0007669"/>
    <property type="project" value="InterPro"/>
</dbReference>
<comment type="similarity">
    <text evidence="1">Belongs to the NusB family.</text>
</comment>
<evidence type="ECO:0000259" key="6">
    <source>
        <dbReference type="Pfam" id="PF01029"/>
    </source>
</evidence>
<feature type="domain" description="NusB/RsmB/TIM44" evidence="6">
    <location>
        <begin position="203"/>
        <end position="294"/>
    </location>
</feature>
<dbReference type="STRING" id="1307839.L21SP5_03880"/>
<gene>
    <name evidence="7" type="ORF">L21SP5_03880</name>
</gene>
<name>A0A0S2I561_9BACT</name>
<protein>
    <recommendedName>
        <fullName evidence="6">NusB/RsmB/TIM44 domain-containing protein</fullName>
    </recommendedName>
</protein>
<proteinExistence type="inferred from homology"/>
<dbReference type="EMBL" id="CP013118">
    <property type="protein sequence ID" value="ALO17472.1"/>
    <property type="molecule type" value="Genomic_DNA"/>
</dbReference>
<accession>A0A0S2I561</accession>
<evidence type="ECO:0000256" key="5">
    <source>
        <dbReference type="ARBA" id="ARBA00023163"/>
    </source>
</evidence>
<dbReference type="PATRIC" id="fig|1307839.3.peg.4141"/>
<keyword evidence="3" id="KW-0694">RNA-binding</keyword>
<dbReference type="InterPro" id="IPR035926">
    <property type="entry name" value="NusB-like_sf"/>
</dbReference>
<dbReference type="GO" id="GO:0031564">
    <property type="term" value="P:transcription antitermination"/>
    <property type="evidence" value="ECO:0007669"/>
    <property type="project" value="UniProtKB-KW"/>
</dbReference>
<keyword evidence="2" id="KW-0889">Transcription antitermination</keyword>
<sequence length="319" mass="38037">MISRRLLRIKNMHIVYAWLRNPEGSIEQYHKELQKSITSFEDLYYTFFQLLIEIHHHLLQEIERKKAKHLPTEEELNPNMRFIENPAMQAIVNDEQIQSYVRNNHITWNDNTDLVKKLAHEIEESNFYNRYMVREEEPDHKAHKEVIITILTDIIAASESVFEALEEKSVYWNDDIELVLSMNIRTVERIKRTYRLKPMKLFKNEADQEFVYALFRKTTAHFKDHQEIIKKTASNWELDRIALMDKVIIALGITELRNFPEIPVRVTLNEYIEMAKFYSTEKSNTFVNGVLDKIVLQLKNNNELNKIDGSIFDKDKNNH</sequence>
<dbReference type="NCBIfam" id="TIGR01951">
    <property type="entry name" value="nusB"/>
    <property type="match status" value="1"/>
</dbReference>
<keyword evidence="8" id="KW-1185">Reference proteome</keyword>
<keyword evidence="5" id="KW-0804">Transcription</keyword>
<evidence type="ECO:0000313" key="8">
    <source>
        <dbReference type="Proteomes" id="UP000064893"/>
    </source>
</evidence>
<organism evidence="7 8">
    <name type="scientific">Salinivirga cyanobacteriivorans</name>
    <dbReference type="NCBI Taxonomy" id="1307839"/>
    <lineage>
        <taxon>Bacteria</taxon>
        <taxon>Pseudomonadati</taxon>
        <taxon>Bacteroidota</taxon>
        <taxon>Bacteroidia</taxon>
        <taxon>Bacteroidales</taxon>
        <taxon>Salinivirgaceae</taxon>
        <taxon>Salinivirga</taxon>
    </lineage>
</organism>
<dbReference type="GO" id="GO:0003723">
    <property type="term" value="F:RNA binding"/>
    <property type="evidence" value="ECO:0007669"/>
    <property type="project" value="UniProtKB-KW"/>
</dbReference>
<dbReference type="InterPro" id="IPR006027">
    <property type="entry name" value="NusB_RsmB_TIM44"/>
</dbReference>
<evidence type="ECO:0000256" key="4">
    <source>
        <dbReference type="ARBA" id="ARBA00023015"/>
    </source>
</evidence>
<dbReference type="InterPro" id="IPR011605">
    <property type="entry name" value="NusB_fam"/>
</dbReference>
<dbReference type="Gene3D" id="1.10.940.10">
    <property type="entry name" value="NusB-like"/>
    <property type="match status" value="1"/>
</dbReference>
<evidence type="ECO:0000256" key="1">
    <source>
        <dbReference type="ARBA" id="ARBA00005952"/>
    </source>
</evidence>
<dbReference type="SUPFAM" id="SSF48013">
    <property type="entry name" value="NusB-like"/>
    <property type="match status" value="1"/>
</dbReference>
<dbReference type="Proteomes" id="UP000064893">
    <property type="component" value="Chromosome"/>
</dbReference>
<dbReference type="GO" id="GO:0005829">
    <property type="term" value="C:cytosol"/>
    <property type="evidence" value="ECO:0007669"/>
    <property type="project" value="TreeGrafter"/>
</dbReference>
<dbReference type="RefSeq" id="WP_081421602.1">
    <property type="nucleotide sequence ID" value="NZ_CP013118.1"/>
</dbReference>